<name>A0ABX2M3E4_9BURK</name>
<evidence type="ECO:0000313" key="2">
    <source>
        <dbReference type="EMBL" id="NUU02757.1"/>
    </source>
</evidence>
<sequence>MILVKRTAEPAYLKKRAATWLLDLRTARKNKDKVLYKKIEARYRSTAVREALDKMFSGKCAYCEVVIAVVATGHIEHFRPKQKYPSLTFRWENLLLGCPTCNDGAHKGTKFPKARQNGPFIDPTREEPSKHIDFIYDPLSKLVLAKARTHRGQLVIETFGLNSRPDLLHSRTNYIRTLLAIKPEETTNQEYAELLAKARSGRTPYHAWINALGI</sequence>
<proteinExistence type="predicted"/>
<dbReference type="Proteomes" id="UP000536746">
    <property type="component" value="Unassembled WGS sequence"/>
</dbReference>
<dbReference type="Gene3D" id="1.10.30.50">
    <property type="match status" value="1"/>
</dbReference>
<dbReference type="InterPro" id="IPR002711">
    <property type="entry name" value="HNH"/>
</dbReference>
<feature type="domain" description="HNH" evidence="1">
    <location>
        <begin position="60"/>
        <end position="107"/>
    </location>
</feature>
<accession>A0ABX2M3E4</accession>
<reference evidence="2 3" key="1">
    <citation type="journal article" date="2020" name="Front. Plant Sci.">
        <title>Isolation of Rhizosphere Bacteria That Improve Quality and Water Stress Tolerance in Greenhouse Ornamentals.</title>
        <authorList>
            <person name="Nordstedt N.P."/>
            <person name="Jones M.L."/>
        </authorList>
    </citation>
    <scope>NUCLEOTIDE SEQUENCE [LARGE SCALE GENOMIC DNA]</scope>
    <source>
        <strain evidence="2 3">C6C2</strain>
    </source>
</reference>
<keyword evidence="3" id="KW-1185">Reference proteome</keyword>
<dbReference type="InterPro" id="IPR003615">
    <property type="entry name" value="HNH_nuc"/>
</dbReference>
<dbReference type="CDD" id="cd00085">
    <property type="entry name" value="HNHc"/>
    <property type="match status" value="1"/>
</dbReference>
<dbReference type="RefSeq" id="WP_148664520.1">
    <property type="nucleotide sequence ID" value="NZ_JABFMT010000014.1"/>
</dbReference>
<protein>
    <submittedName>
        <fullName evidence="2">TIGR02646 family protein</fullName>
    </submittedName>
</protein>
<organism evidence="2 3">
    <name type="scientific">Herbaspirillum robiniae</name>
    <dbReference type="NCBI Taxonomy" id="2014887"/>
    <lineage>
        <taxon>Bacteria</taxon>
        <taxon>Pseudomonadati</taxon>
        <taxon>Pseudomonadota</taxon>
        <taxon>Betaproteobacteria</taxon>
        <taxon>Burkholderiales</taxon>
        <taxon>Oxalobacteraceae</taxon>
        <taxon>Herbaspirillum</taxon>
    </lineage>
</organism>
<dbReference type="EMBL" id="JABFMT010000014">
    <property type="protein sequence ID" value="NUU02757.1"/>
    <property type="molecule type" value="Genomic_DNA"/>
</dbReference>
<dbReference type="InterPro" id="IPR013467">
    <property type="entry name" value="HNH78-like"/>
</dbReference>
<comment type="caution">
    <text evidence="2">The sequence shown here is derived from an EMBL/GenBank/DDBJ whole genome shotgun (WGS) entry which is preliminary data.</text>
</comment>
<evidence type="ECO:0000259" key="1">
    <source>
        <dbReference type="Pfam" id="PF01844"/>
    </source>
</evidence>
<dbReference type="Pfam" id="PF01844">
    <property type="entry name" value="HNH"/>
    <property type="match status" value="1"/>
</dbReference>
<dbReference type="NCBIfam" id="TIGR02646">
    <property type="entry name" value="retron system putative HNH endonuclease"/>
    <property type="match status" value="1"/>
</dbReference>
<gene>
    <name evidence="2" type="ORF">HNO84_14215</name>
</gene>
<evidence type="ECO:0000313" key="3">
    <source>
        <dbReference type="Proteomes" id="UP000536746"/>
    </source>
</evidence>